<dbReference type="AlphaFoldDB" id="A0A7M1SZ77"/>
<keyword evidence="8 10" id="KW-0472">Membrane</keyword>
<dbReference type="GO" id="GO:0034040">
    <property type="term" value="F:ATPase-coupled lipid transmembrane transporter activity"/>
    <property type="evidence" value="ECO:0007669"/>
    <property type="project" value="TreeGrafter"/>
</dbReference>
<keyword evidence="14" id="KW-1185">Reference proteome</keyword>
<dbReference type="GO" id="GO:0005886">
    <property type="term" value="C:plasma membrane"/>
    <property type="evidence" value="ECO:0007669"/>
    <property type="project" value="UniProtKB-SubCell"/>
</dbReference>
<organism evidence="13 14">
    <name type="scientific">Ruania alkalisoli</name>
    <dbReference type="NCBI Taxonomy" id="2779775"/>
    <lineage>
        <taxon>Bacteria</taxon>
        <taxon>Bacillati</taxon>
        <taxon>Actinomycetota</taxon>
        <taxon>Actinomycetes</taxon>
        <taxon>Micrococcales</taxon>
        <taxon>Ruaniaceae</taxon>
        <taxon>Ruania</taxon>
    </lineage>
</organism>
<dbReference type="InterPro" id="IPR017871">
    <property type="entry name" value="ABC_transporter-like_CS"/>
</dbReference>
<evidence type="ECO:0000256" key="10">
    <source>
        <dbReference type="SAM" id="Phobius"/>
    </source>
</evidence>
<feature type="domain" description="ABC transmembrane type-1" evidence="12">
    <location>
        <begin position="44"/>
        <end position="329"/>
    </location>
</feature>
<dbReference type="RefSeq" id="WP_193498957.1">
    <property type="nucleotide sequence ID" value="NZ_CP063169.1"/>
</dbReference>
<keyword evidence="3" id="KW-1003">Cell membrane</keyword>
<feature type="transmembrane region" description="Helical" evidence="10">
    <location>
        <begin position="155"/>
        <end position="179"/>
    </location>
</feature>
<reference evidence="13 14" key="1">
    <citation type="submission" date="2020-10" db="EMBL/GenBank/DDBJ databases">
        <title>Haloactinobacterium sp. RN3S43, a bacterium isolated from saline soil.</title>
        <authorList>
            <person name="Sun J.-Q."/>
        </authorList>
    </citation>
    <scope>NUCLEOTIDE SEQUENCE [LARGE SCALE GENOMIC DNA]</scope>
    <source>
        <strain evidence="13 14">RN3S43</strain>
    </source>
</reference>
<dbReference type="FunFam" id="3.40.50.300:FF:000299">
    <property type="entry name" value="ABC transporter ATP-binding protein/permease"/>
    <property type="match status" value="1"/>
</dbReference>
<dbReference type="PROSITE" id="PS50893">
    <property type="entry name" value="ABC_TRANSPORTER_2"/>
    <property type="match status" value="1"/>
</dbReference>
<dbReference type="InterPro" id="IPR003593">
    <property type="entry name" value="AAA+_ATPase"/>
</dbReference>
<dbReference type="Pfam" id="PF00005">
    <property type="entry name" value="ABC_tran"/>
    <property type="match status" value="1"/>
</dbReference>
<feature type="transmembrane region" description="Helical" evidence="10">
    <location>
        <begin position="303"/>
        <end position="324"/>
    </location>
</feature>
<evidence type="ECO:0000256" key="2">
    <source>
        <dbReference type="ARBA" id="ARBA00022448"/>
    </source>
</evidence>
<evidence type="ECO:0000256" key="5">
    <source>
        <dbReference type="ARBA" id="ARBA00022741"/>
    </source>
</evidence>
<evidence type="ECO:0000256" key="6">
    <source>
        <dbReference type="ARBA" id="ARBA00022840"/>
    </source>
</evidence>
<evidence type="ECO:0000256" key="4">
    <source>
        <dbReference type="ARBA" id="ARBA00022692"/>
    </source>
</evidence>
<dbReference type="InterPro" id="IPR003439">
    <property type="entry name" value="ABC_transporter-like_ATP-bd"/>
</dbReference>
<name>A0A7M1SZ77_9MICO</name>
<feature type="transmembrane region" description="Helical" evidence="10">
    <location>
        <begin position="83"/>
        <end position="104"/>
    </location>
</feature>
<keyword evidence="4 10" id="KW-0812">Transmembrane</keyword>
<gene>
    <name evidence="13" type="ORF">IM660_08865</name>
</gene>
<keyword evidence="6 13" id="KW-0067">ATP-binding</keyword>
<comment type="similarity">
    <text evidence="9">Belongs to the ABC transporter superfamily. Lipid exporter (TC 3.A.1.106) family.</text>
</comment>
<keyword evidence="5" id="KW-0547">Nucleotide-binding</keyword>
<dbReference type="Gene3D" id="1.20.1560.10">
    <property type="entry name" value="ABC transporter type 1, transmembrane domain"/>
    <property type="match status" value="1"/>
</dbReference>
<keyword evidence="7 10" id="KW-1133">Transmembrane helix</keyword>
<dbReference type="SUPFAM" id="SSF90123">
    <property type="entry name" value="ABC transporter transmembrane region"/>
    <property type="match status" value="1"/>
</dbReference>
<dbReference type="GO" id="GO:0140359">
    <property type="term" value="F:ABC-type transporter activity"/>
    <property type="evidence" value="ECO:0007669"/>
    <property type="project" value="InterPro"/>
</dbReference>
<dbReference type="InterPro" id="IPR011527">
    <property type="entry name" value="ABC1_TM_dom"/>
</dbReference>
<dbReference type="PANTHER" id="PTHR24221">
    <property type="entry name" value="ATP-BINDING CASSETTE SUB-FAMILY B"/>
    <property type="match status" value="1"/>
</dbReference>
<evidence type="ECO:0000313" key="14">
    <source>
        <dbReference type="Proteomes" id="UP000593758"/>
    </source>
</evidence>
<dbReference type="Pfam" id="PF00664">
    <property type="entry name" value="ABC_membrane"/>
    <property type="match status" value="1"/>
</dbReference>
<keyword evidence="2" id="KW-0813">Transport</keyword>
<comment type="subcellular location">
    <subcellularLocation>
        <location evidence="1">Cell membrane</location>
        <topology evidence="1">Multi-pass membrane protein</topology>
    </subcellularLocation>
</comment>
<dbReference type="InterPro" id="IPR036640">
    <property type="entry name" value="ABC1_TM_sf"/>
</dbReference>
<evidence type="ECO:0000259" key="12">
    <source>
        <dbReference type="PROSITE" id="PS50929"/>
    </source>
</evidence>
<protein>
    <submittedName>
        <fullName evidence="13">ABC transporter ATP-binding protein</fullName>
    </submittedName>
</protein>
<dbReference type="Proteomes" id="UP000593758">
    <property type="component" value="Chromosome"/>
</dbReference>
<accession>A0A7M1SZ77</accession>
<dbReference type="Gene3D" id="3.40.50.300">
    <property type="entry name" value="P-loop containing nucleotide triphosphate hydrolases"/>
    <property type="match status" value="1"/>
</dbReference>
<sequence>MPTVPSGPDRSDPDRPHALAGSAIRRSLLLLGRGLRSQPRAFTIAIGASVGYGVALVASGWALGQVTDQIVVPALTGGVSPGTPWLAGVALLVIAVATAVGVALRRTFAGVGALGVQAGHRRAVTRQYLRLPMTWHRKHPAGQLLSNANADAETAGFVFGPLPFALGVIAMILVASGAMLAADPVLGAIGISMLPLILVANAVYRRKMAPAVTEVQHERAVVSDVAHESFEAAAVVKSLGTVDVEEERFAAAADRLRRANVRVGRIRSVFDPVIDLLPALATLVVLALGAIRVSSGHIGTGDVVTASYLLTVLAIPVRAIGFVLGDLPRSLVGHDRISRVIDARGYLPEGQRVLSGGGGMRLDAESVTLRVPDTDSPHGERTIVREVGFAVPAGHTLAIVGRTGAGKSSLVDLLARLRDPSEGVVRYDGVDVRDLCSAHRTATVALVAQQAFVFEDTVRDNVTLGDGPADRPFTDEEVWKALRIACADAFVDALPDGLDTVIGERGASLSGGQRQRLAIARALIRRPRLLLLDDATSALDPVVEQSILTGLREIAGDVTVVMVAYRNATIALADTVLHLDRGQVTGMGSHDDLLAADAGYRRLVTAYQRDRDERTEASR</sequence>
<evidence type="ECO:0000256" key="8">
    <source>
        <dbReference type="ARBA" id="ARBA00023136"/>
    </source>
</evidence>
<dbReference type="SMART" id="SM00382">
    <property type="entry name" value="AAA"/>
    <property type="match status" value="1"/>
</dbReference>
<proteinExistence type="inferred from homology"/>
<feature type="transmembrane region" description="Helical" evidence="10">
    <location>
        <begin position="272"/>
        <end position="291"/>
    </location>
</feature>
<dbReference type="GO" id="GO:0005524">
    <property type="term" value="F:ATP binding"/>
    <property type="evidence" value="ECO:0007669"/>
    <property type="project" value="UniProtKB-KW"/>
</dbReference>
<evidence type="ECO:0000313" key="13">
    <source>
        <dbReference type="EMBL" id="QOR72317.1"/>
    </source>
</evidence>
<evidence type="ECO:0000256" key="3">
    <source>
        <dbReference type="ARBA" id="ARBA00022475"/>
    </source>
</evidence>
<dbReference type="GO" id="GO:0016887">
    <property type="term" value="F:ATP hydrolysis activity"/>
    <property type="evidence" value="ECO:0007669"/>
    <property type="project" value="InterPro"/>
</dbReference>
<evidence type="ECO:0000256" key="1">
    <source>
        <dbReference type="ARBA" id="ARBA00004651"/>
    </source>
</evidence>
<dbReference type="PROSITE" id="PS50929">
    <property type="entry name" value="ABC_TM1F"/>
    <property type="match status" value="1"/>
</dbReference>
<dbReference type="KEGG" id="halt:IM660_08865"/>
<dbReference type="EMBL" id="CP063169">
    <property type="protein sequence ID" value="QOR72317.1"/>
    <property type="molecule type" value="Genomic_DNA"/>
</dbReference>
<dbReference type="SUPFAM" id="SSF52540">
    <property type="entry name" value="P-loop containing nucleoside triphosphate hydrolases"/>
    <property type="match status" value="1"/>
</dbReference>
<feature type="domain" description="ABC transporter" evidence="11">
    <location>
        <begin position="369"/>
        <end position="606"/>
    </location>
</feature>
<dbReference type="PANTHER" id="PTHR24221:SF654">
    <property type="entry name" value="ATP-BINDING CASSETTE SUB-FAMILY B MEMBER 6"/>
    <property type="match status" value="1"/>
</dbReference>
<feature type="transmembrane region" description="Helical" evidence="10">
    <location>
        <begin position="41"/>
        <end position="63"/>
    </location>
</feature>
<evidence type="ECO:0000259" key="11">
    <source>
        <dbReference type="PROSITE" id="PS50893"/>
    </source>
</evidence>
<evidence type="ECO:0000256" key="9">
    <source>
        <dbReference type="ARBA" id="ARBA00061644"/>
    </source>
</evidence>
<evidence type="ECO:0000256" key="7">
    <source>
        <dbReference type="ARBA" id="ARBA00022989"/>
    </source>
</evidence>
<dbReference type="PROSITE" id="PS00211">
    <property type="entry name" value="ABC_TRANSPORTER_1"/>
    <property type="match status" value="1"/>
</dbReference>
<dbReference type="InterPro" id="IPR039421">
    <property type="entry name" value="Type_1_exporter"/>
</dbReference>
<dbReference type="InterPro" id="IPR027417">
    <property type="entry name" value="P-loop_NTPase"/>
</dbReference>
<feature type="transmembrane region" description="Helical" evidence="10">
    <location>
        <begin position="185"/>
        <end position="204"/>
    </location>
</feature>